<sequence length="1655" mass="174767">MSTDTSRSKTRTLTDHAPVATASEGIKKPSCSSSSSSSSSSSTSSRRLPDGSAAGATAMISGDSDHAPPTATNSAATMTTLATSPLALSPNDLPFLPPSSASASSSRPSSASDFRVLAVGSSSPLLRVSFDDLHTRVNYTAPSTSQVDTTQVEGLRSRGHVSTQRLARWSSSATQAPPPPPPPLVPQPGEQVAHGSSTTATARKSGGGARALLRKARSFTSSPTLPSSATFASGPSRDKSPHRELKPSAVPILPTRKGKEKAIEPSTSTTTSHWLFSPLVSPQVQVDVSNPQISPVPTPIAVELPRTTAPPTDVIPVRNAASSERESDRKKNSTSSRRSTFSIFRRNASQNDTHAPPVPTASTPGFDSPLPSPSTPQTAESYSLPSLPALQLSTNPYRMSWGFGIGSSDPSEPKNSPQRSARTGSGATTPQRDASASTNPTGPHSASKMALAKPVSTSLRRNGSWAGSTNSQSSSSGKGAVNGDATSSGVPGFVNQPLTNPVTRRILTRASRSYSDGSQRPISIVVQSEDKPGMLIRPDSCTVAPIPVPAASTQLRRPKTSGSISSDRDRSVGVFGAVSNFFSGSASSSSSSNLAATLSSVSMSRASSNNSLKLTATTISPTLANETNEFGALFSAASSPTKGRMRGLSVGAGIFGSGDGRKRAGSSLSLSNSWIPPTAVAVVAPTVDGMLAPTEGSSTPTSGRLRASTDPKRLSTGGLVAAPDGASSASIPSSPSFGTFASPPASPTMMRRSSFAFSRQPAGTSPSSRKTSFAATTPSGSGSLSSTQMARGRSSTMLFVPSVPKIDPEEGEAPSAFVDRLVSLLSRPDVSRYLAQSADAFHTEALAAYFARFDFTLDALDIALRKLLMEVSLPTETQQIDRVMEAFAKRYIQCNDGLFQSSDTPYVLAFSLVMLSTDQFNPSNKNKMSKADYVRNTKIDGVSTEVLEYFYDQIAVAPFVFVEDLPQNGPGLSRPEAASSNSIFSSSASKTRPDPYYLITTDLIRDLRIDISLAIPTRSPFSFTGTTPFFNATTLHRLFAQAPVLQTHSHSSASTTGTNGRSRSKSVEALLEGSPLELVTSTTSYVPPTTPKPKQDVVSNIKVTKVGTLSRKEDLAEGGKKAASRKWKAWSVVLTGSQLLFYKDASFASALEAAILQQPLSGSQRADNSYSTLGAISAAFRPDAVLSLAHTAAIYDSSYRKYSNVFRLIAPGGRQYLFQAASSDNLNAWMHAINYAAAFKSAGVRMRTSDPTSSPSMASKPPTPPPTSSLPGVTASASSDLPEVTASASSDEASKPPPNDFPAAIASPKLPSMNGDRGPFGDAQLIRAASLSSRAVVLKKKLAELEKEIRDAKDDLQVDLRLARNLGVLTPFKSSTRERIYLALPAIDKRIRHARIKYVISRFFFIFSFHILMLLTCLPFSLTKLLCHREILSRDLLVEDRLPSRQASHRRRVSEQNRVERTPKALKETFDPAASATPLAPPRPSFAMSGDHRPSTTSRDSFDSALDDFAATAPQSWTDDDLDRLRTPSLEGSFPPRMKRSTTESFGSSNFHFDAGNGTSGVNDGGRATEDELAGGTSTLPSSLVDSPLRSAGLHGQDLHPDPDMVRSAQRSSSSLELPTSRSSLVVSGTVSPASSAHRSLEDVTLGSDTKPLAS</sequence>
<dbReference type="InterPro" id="IPR011993">
    <property type="entry name" value="PH-like_dom_sf"/>
</dbReference>
<feature type="compositionally biased region" description="Polar residues" evidence="2">
    <location>
        <begin position="70"/>
        <end position="83"/>
    </location>
</feature>
<evidence type="ECO:0000313" key="5">
    <source>
        <dbReference type="EMBL" id="SCV74862.1"/>
    </source>
</evidence>
<feature type="region of interest" description="Disordered" evidence="2">
    <location>
        <begin position="1446"/>
        <end position="1502"/>
    </location>
</feature>
<feature type="compositionally biased region" description="Low complexity" evidence="2">
    <location>
        <begin position="30"/>
        <end position="45"/>
    </location>
</feature>
<protein>
    <submittedName>
        <fullName evidence="5">BQ2448_7891 protein</fullName>
    </submittedName>
</protein>
<evidence type="ECO:0000256" key="1">
    <source>
        <dbReference type="SAM" id="Coils"/>
    </source>
</evidence>
<feature type="compositionally biased region" description="Polar residues" evidence="2">
    <location>
        <begin position="408"/>
        <end position="444"/>
    </location>
</feature>
<feature type="compositionally biased region" description="Low complexity" evidence="2">
    <location>
        <begin position="98"/>
        <end position="112"/>
    </location>
</feature>
<dbReference type="Pfam" id="PF15410">
    <property type="entry name" value="PH_9"/>
    <property type="match status" value="1"/>
</dbReference>
<gene>
    <name evidence="5" type="ORF">BQ2448_7891</name>
</gene>
<feature type="compositionally biased region" description="Low complexity" evidence="2">
    <location>
        <begin position="1612"/>
        <end position="1625"/>
    </location>
</feature>
<feature type="coiled-coil region" evidence="1">
    <location>
        <begin position="1328"/>
        <end position="1362"/>
    </location>
</feature>
<dbReference type="Gene3D" id="2.30.29.30">
    <property type="entry name" value="Pleckstrin-homology domain (PH domain)/Phosphotyrosine-binding domain (PTB)"/>
    <property type="match status" value="1"/>
</dbReference>
<dbReference type="SMART" id="SM00233">
    <property type="entry name" value="PH"/>
    <property type="match status" value="1"/>
</dbReference>
<feature type="compositionally biased region" description="Polar residues" evidence="2">
    <location>
        <begin position="1576"/>
        <end position="1585"/>
    </location>
</feature>
<dbReference type="STRING" id="269621.A0A238FM82"/>
<keyword evidence="6" id="KW-1185">Reference proteome</keyword>
<dbReference type="InterPro" id="IPR000904">
    <property type="entry name" value="Sec7_dom"/>
</dbReference>
<dbReference type="PANTHER" id="PTHR10663:SF405">
    <property type="entry name" value="ARF GUANINE NUCLEOTIDE EXCHANGE FACTOR SYT1"/>
    <property type="match status" value="1"/>
</dbReference>
<feature type="region of interest" description="Disordered" evidence="2">
    <location>
        <begin position="297"/>
        <end position="382"/>
    </location>
</feature>
<feature type="region of interest" description="Disordered" evidence="2">
    <location>
        <begin position="691"/>
        <end position="790"/>
    </location>
</feature>
<dbReference type="Proteomes" id="UP000198372">
    <property type="component" value="Unassembled WGS sequence"/>
</dbReference>
<feature type="compositionally biased region" description="Basic and acidic residues" evidence="2">
    <location>
        <begin position="236"/>
        <end position="246"/>
    </location>
</feature>
<feature type="compositionally biased region" description="Low complexity" evidence="2">
    <location>
        <begin position="1047"/>
        <end position="1058"/>
    </location>
</feature>
<dbReference type="OrthoDB" id="430364at2759"/>
<dbReference type="FunFam" id="1.10.1000.11:FF:000002">
    <property type="entry name" value="Cytohesin 1"/>
    <property type="match status" value="1"/>
</dbReference>
<dbReference type="Pfam" id="PF01369">
    <property type="entry name" value="Sec7"/>
    <property type="match status" value="1"/>
</dbReference>
<feature type="compositionally biased region" description="Polar residues" evidence="2">
    <location>
        <begin position="160"/>
        <end position="175"/>
    </location>
</feature>
<dbReference type="CDD" id="cd00171">
    <property type="entry name" value="Sec7"/>
    <property type="match status" value="1"/>
</dbReference>
<dbReference type="SUPFAM" id="SSF50729">
    <property type="entry name" value="PH domain-like"/>
    <property type="match status" value="1"/>
</dbReference>
<reference evidence="6" key="1">
    <citation type="submission" date="2016-09" db="EMBL/GenBank/DDBJ databases">
        <authorList>
            <person name="Jeantristanb JTB J.-T."/>
            <person name="Ricardo R."/>
        </authorList>
    </citation>
    <scope>NUCLEOTIDE SEQUENCE [LARGE SCALE GENOMIC DNA]</scope>
</reference>
<dbReference type="GO" id="GO:0032012">
    <property type="term" value="P:regulation of ARF protein signal transduction"/>
    <property type="evidence" value="ECO:0007669"/>
    <property type="project" value="InterPro"/>
</dbReference>
<evidence type="ECO:0000313" key="6">
    <source>
        <dbReference type="Proteomes" id="UP000198372"/>
    </source>
</evidence>
<name>A0A238FM82_9BASI</name>
<evidence type="ECO:0000259" key="3">
    <source>
        <dbReference type="PROSITE" id="PS50003"/>
    </source>
</evidence>
<evidence type="ECO:0000256" key="2">
    <source>
        <dbReference type="SAM" id="MobiDB-lite"/>
    </source>
</evidence>
<dbReference type="PROSITE" id="PS50003">
    <property type="entry name" value="PH_DOMAIN"/>
    <property type="match status" value="1"/>
</dbReference>
<feature type="compositionally biased region" description="Basic and acidic residues" evidence="2">
    <location>
        <begin position="1453"/>
        <end position="1470"/>
    </location>
</feature>
<dbReference type="InterPro" id="IPR035999">
    <property type="entry name" value="Sec7_dom_sf"/>
</dbReference>
<feature type="compositionally biased region" description="Low complexity" evidence="2">
    <location>
        <begin position="463"/>
        <end position="479"/>
    </location>
</feature>
<dbReference type="InterPro" id="IPR001849">
    <property type="entry name" value="PH_domain"/>
</dbReference>
<dbReference type="SMART" id="SM00222">
    <property type="entry name" value="Sec7"/>
    <property type="match status" value="1"/>
</dbReference>
<feature type="compositionally biased region" description="Low complexity" evidence="2">
    <location>
        <begin position="333"/>
        <end position="347"/>
    </location>
</feature>
<dbReference type="InterPro" id="IPR023394">
    <property type="entry name" value="Sec7_C_sf"/>
</dbReference>
<organism evidence="5 6">
    <name type="scientific">Microbotryum intermedium</name>
    <dbReference type="NCBI Taxonomy" id="269621"/>
    <lineage>
        <taxon>Eukaryota</taxon>
        <taxon>Fungi</taxon>
        <taxon>Dikarya</taxon>
        <taxon>Basidiomycota</taxon>
        <taxon>Pucciniomycotina</taxon>
        <taxon>Microbotryomycetes</taxon>
        <taxon>Microbotryales</taxon>
        <taxon>Microbotryaceae</taxon>
        <taxon>Microbotryum</taxon>
    </lineage>
</organism>
<feature type="compositionally biased region" description="Low complexity" evidence="2">
    <location>
        <begin position="1251"/>
        <end position="1260"/>
    </location>
</feature>
<dbReference type="PANTHER" id="PTHR10663">
    <property type="entry name" value="GUANYL-NUCLEOTIDE EXCHANGE FACTOR"/>
    <property type="match status" value="1"/>
</dbReference>
<feature type="compositionally biased region" description="Polar residues" evidence="2">
    <location>
        <begin position="1626"/>
        <end position="1638"/>
    </location>
</feature>
<feature type="region of interest" description="Disordered" evidence="2">
    <location>
        <begin position="137"/>
        <end position="270"/>
    </location>
</feature>
<feature type="region of interest" description="Disordered" evidence="2">
    <location>
        <begin position="1"/>
        <end position="113"/>
    </location>
</feature>
<feature type="compositionally biased region" description="Low complexity" evidence="2">
    <location>
        <begin position="721"/>
        <end position="736"/>
    </location>
</feature>
<feature type="region of interest" description="Disordered" evidence="2">
    <location>
        <begin position="1047"/>
        <end position="1066"/>
    </location>
</feature>
<evidence type="ECO:0000259" key="4">
    <source>
        <dbReference type="PROSITE" id="PS50190"/>
    </source>
</evidence>
<feature type="domain" description="SEC7" evidence="4">
    <location>
        <begin position="763"/>
        <end position="957"/>
    </location>
</feature>
<dbReference type="EMBL" id="FMSP01000024">
    <property type="protein sequence ID" value="SCV74862.1"/>
    <property type="molecule type" value="Genomic_DNA"/>
</dbReference>
<dbReference type="Gene3D" id="1.10.1000.11">
    <property type="entry name" value="Arf Nucleotide-binding Site Opener,domain 2"/>
    <property type="match status" value="1"/>
</dbReference>
<proteinExistence type="predicted"/>
<feature type="region of interest" description="Disordered" evidence="2">
    <location>
        <begin position="1246"/>
        <end position="1317"/>
    </location>
</feature>
<dbReference type="SUPFAM" id="SSF48425">
    <property type="entry name" value="Sec7 domain"/>
    <property type="match status" value="1"/>
</dbReference>
<feature type="domain" description="PH" evidence="3">
    <location>
        <begin position="1102"/>
        <end position="1238"/>
    </location>
</feature>
<dbReference type="GO" id="GO:0005085">
    <property type="term" value="F:guanyl-nucleotide exchange factor activity"/>
    <property type="evidence" value="ECO:0007669"/>
    <property type="project" value="InterPro"/>
</dbReference>
<feature type="region of interest" description="Disordered" evidence="2">
    <location>
        <begin position="401"/>
        <end position="498"/>
    </location>
</feature>
<feature type="region of interest" description="Disordered" evidence="2">
    <location>
        <begin position="1519"/>
        <end position="1655"/>
    </location>
</feature>
<feature type="compositionally biased region" description="Polar residues" evidence="2">
    <location>
        <begin position="218"/>
        <end position="233"/>
    </location>
</feature>
<feature type="compositionally biased region" description="Polar residues" evidence="2">
    <location>
        <begin position="755"/>
        <end position="778"/>
    </location>
</feature>
<feature type="compositionally biased region" description="Pro residues" evidence="2">
    <location>
        <begin position="176"/>
        <end position="186"/>
    </location>
</feature>
<dbReference type="InterPro" id="IPR041681">
    <property type="entry name" value="PH_9"/>
</dbReference>
<keyword evidence="1" id="KW-0175">Coiled coil</keyword>
<feature type="compositionally biased region" description="Polar residues" evidence="2">
    <location>
        <begin position="137"/>
        <end position="152"/>
    </location>
</feature>
<accession>A0A238FM82</accession>
<dbReference type="PROSITE" id="PS50190">
    <property type="entry name" value="SEC7"/>
    <property type="match status" value="1"/>
</dbReference>